<dbReference type="Pfam" id="PF00106">
    <property type="entry name" value="adh_short"/>
    <property type="match status" value="1"/>
</dbReference>
<reference evidence="4" key="1">
    <citation type="submission" date="2022-09" db="EMBL/GenBank/DDBJ databases">
        <title>Fusarium specimens isolated from Avocado Roots.</title>
        <authorList>
            <person name="Stajich J."/>
            <person name="Roper C."/>
            <person name="Heimlech-Rivalta G."/>
        </authorList>
    </citation>
    <scope>NUCLEOTIDE SEQUENCE</scope>
    <source>
        <strain evidence="4">CF00136</strain>
    </source>
</reference>
<dbReference type="OrthoDB" id="417891at2759"/>
<dbReference type="GO" id="GO:0050664">
    <property type="term" value="F:oxidoreductase activity, acting on NAD(P)H, oxygen as acceptor"/>
    <property type="evidence" value="ECO:0007669"/>
    <property type="project" value="TreeGrafter"/>
</dbReference>
<dbReference type="InterPro" id="IPR020904">
    <property type="entry name" value="Sc_DH/Rdtase_CS"/>
</dbReference>
<sequence>MSVAYSEALSLKGKTVVITGGAHGLGLLLADVLAEAGAFIAVLDIGIPKKGFIQALATKHTVQVKYYKTDVINRKEVSDVIEVIFTLPNSFSININSAGVVIEQSFLEADDRNLATTFDVNFRELSSSLSLAQRLCTYAQKITCYTATKAALGGLYRPMAMELAQYGITSNSLSPGSMRTDTFREVEKSFPDLVKQFNQQCMFGRVGNPEELEPAILFLDSTRCTMGQDLLVDGGISSWKHRGNW</sequence>
<comment type="similarity">
    <text evidence="1">Belongs to the short-chain dehydrogenases/reductases (SDR) family.</text>
</comment>
<evidence type="ECO:0000313" key="4">
    <source>
        <dbReference type="EMBL" id="KAJ4245224.1"/>
    </source>
</evidence>
<proteinExistence type="inferred from homology"/>
<keyword evidence="3" id="KW-0560">Oxidoreductase</keyword>
<dbReference type="Proteomes" id="UP001152049">
    <property type="component" value="Unassembled WGS sequence"/>
</dbReference>
<protein>
    <submittedName>
        <fullName evidence="4">Uncharacterized protein</fullName>
    </submittedName>
</protein>
<dbReference type="AlphaFoldDB" id="A0A9W8RKK8"/>
<keyword evidence="2" id="KW-0521">NADP</keyword>
<accession>A0A9W8RKK8</accession>
<dbReference type="InterPro" id="IPR002347">
    <property type="entry name" value="SDR_fam"/>
</dbReference>
<dbReference type="InterPro" id="IPR036291">
    <property type="entry name" value="NAD(P)-bd_dom_sf"/>
</dbReference>
<keyword evidence="5" id="KW-1185">Reference proteome</keyword>
<dbReference type="PRINTS" id="PR00081">
    <property type="entry name" value="GDHRDH"/>
</dbReference>
<evidence type="ECO:0000256" key="3">
    <source>
        <dbReference type="ARBA" id="ARBA00023002"/>
    </source>
</evidence>
<organism evidence="4 5">
    <name type="scientific">Fusarium torreyae</name>
    <dbReference type="NCBI Taxonomy" id="1237075"/>
    <lineage>
        <taxon>Eukaryota</taxon>
        <taxon>Fungi</taxon>
        <taxon>Dikarya</taxon>
        <taxon>Ascomycota</taxon>
        <taxon>Pezizomycotina</taxon>
        <taxon>Sordariomycetes</taxon>
        <taxon>Hypocreomycetidae</taxon>
        <taxon>Hypocreales</taxon>
        <taxon>Nectriaceae</taxon>
        <taxon>Fusarium</taxon>
    </lineage>
</organism>
<dbReference type="Gene3D" id="3.40.50.720">
    <property type="entry name" value="NAD(P)-binding Rossmann-like Domain"/>
    <property type="match status" value="1"/>
</dbReference>
<name>A0A9W8RKK8_9HYPO</name>
<dbReference type="PROSITE" id="PS00061">
    <property type="entry name" value="ADH_SHORT"/>
    <property type="match status" value="1"/>
</dbReference>
<evidence type="ECO:0000256" key="2">
    <source>
        <dbReference type="ARBA" id="ARBA00022857"/>
    </source>
</evidence>
<dbReference type="GO" id="GO:0016616">
    <property type="term" value="F:oxidoreductase activity, acting on the CH-OH group of donors, NAD or NADP as acceptor"/>
    <property type="evidence" value="ECO:0007669"/>
    <property type="project" value="UniProtKB-ARBA"/>
</dbReference>
<gene>
    <name evidence="4" type="ORF">NW762_014094</name>
</gene>
<dbReference type="PANTHER" id="PTHR43008:SF4">
    <property type="entry name" value="CHAIN DEHYDROGENASE, PUTATIVE (AFU_ORTHOLOGUE AFUA_4G08710)-RELATED"/>
    <property type="match status" value="1"/>
</dbReference>
<dbReference type="PANTHER" id="PTHR43008">
    <property type="entry name" value="BENZIL REDUCTASE"/>
    <property type="match status" value="1"/>
</dbReference>
<comment type="caution">
    <text evidence="4">The sequence shown here is derived from an EMBL/GenBank/DDBJ whole genome shotgun (WGS) entry which is preliminary data.</text>
</comment>
<dbReference type="EMBL" id="JAOQAZ010000047">
    <property type="protein sequence ID" value="KAJ4245224.1"/>
    <property type="molecule type" value="Genomic_DNA"/>
</dbReference>
<evidence type="ECO:0000256" key="1">
    <source>
        <dbReference type="ARBA" id="ARBA00006484"/>
    </source>
</evidence>
<dbReference type="SUPFAM" id="SSF51735">
    <property type="entry name" value="NAD(P)-binding Rossmann-fold domains"/>
    <property type="match status" value="1"/>
</dbReference>
<evidence type="ECO:0000313" key="5">
    <source>
        <dbReference type="Proteomes" id="UP001152049"/>
    </source>
</evidence>
<dbReference type="Pfam" id="PF13561">
    <property type="entry name" value="adh_short_C2"/>
    <property type="match status" value="1"/>
</dbReference>